<comment type="caution">
    <text evidence="1">The sequence shown here is derived from an EMBL/GenBank/DDBJ whole genome shotgun (WGS) entry which is preliminary data.</text>
</comment>
<organism evidence="1 2">
    <name type="scientific">Bacillus cereus</name>
    <dbReference type="NCBI Taxonomy" id="1396"/>
    <lineage>
        <taxon>Bacteria</taxon>
        <taxon>Bacillati</taxon>
        <taxon>Bacillota</taxon>
        <taxon>Bacilli</taxon>
        <taxon>Bacillales</taxon>
        <taxon>Bacillaceae</taxon>
        <taxon>Bacillus</taxon>
        <taxon>Bacillus cereus group</taxon>
    </lineage>
</organism>
<dbReference type="RefSeq" id="WP_098324069.1">
    <property type="nucleotide sequence ID" value="NZ_NTXW01000044.1"/>
</dbReference>
<name>A0A9X6YQS9_BACCE</name>
<accession>A0A9X6YQS9</accession>
<proteinExistence type="predicted"/>
<reference evidence="1 2" key="1">
    <citation type="submission" date="2017-09" db="EMBL/GenBank/DDBJ databases">
        <title>Large-scale bioinformatics analysis of Bacillus genomes uncovers conserved roles of natural products in bacterial physiology.</title>
        <authorList>
            <consortium name="Agbiome Team Llc"/>
            <person name="Bleich R.M."/>
            <person name="Kirk G.J."/>
            <person name="Santa Maria K.C."/>
            <person name="Allen S.E."/>
            <person name="Farag S."/>
            <person name="Shank E.A."/>
            <person name="Bowers A."/>
        </authorList>
    </citation>
    <scope>NUCLEOTIDE SEQUENCE [LARGE SCALE GENOMIC DNA]</scope>
    <source>
        <strain evidence="1 2">AFS006334</strain>
    </source>
</reference>
<dbReference type="AlphaFoldDB" id="A0A9X6YQS9"/>
<gene>
    <name evidence="1" type="ORF">CN475_23010</name>
</gene>
<protein>
    <submittedName>
        <fullName evidence="1">Uncharacterized protein</fullName>
    </submittedName>
</protein>
<dbReference type="EMBL" id="NTXW01000044">
    <property type="protein sequence ID" value="PEQ83407.1"/>
    <property type="molecule type" value="Genomic_DNA"/>
</dbReference>
<sequence length="115" mass="13362">MTWFIILGFMLILIISGFRAHSIHIIFKIGSDTKAVPSWSFVNKINFQTLKELIKGLNKDKLKILTIGELVIPLSFFNRLFSKTLIFLFLFFYSQYVNYPPLNVLEDCLKWGLLG</sequence>
<dbReference type="Proteomes" id="UP000219869">
    <property type="component" value="Unassembled WGS sequence"/>
</dbReference>
<evidence type="ECO:0000313" key="1">
    <source>
        <dbReference type="EMBL" id="PEQ83407.1"/>
    </source>
</evidence>
<evidence type="ECO:0000313" key="2">
    <source>
        <dbReference type="Proteomes" id="UP000219869"/>
    </source>
</evidence>